<dbReference type="InterPro" id="IPR036065">
    <property type="entry name" value="BolA-like_sf"/>
</dbReference>
<dbReference type="SUPFAM" id="SSF82657">
    <property type="entry name" value="BolA-like"/>
    <property type="match status" value="1"/>
</dbReference>
<reference evidence="2" key="1">
    <citation type="submission" date="2020-08" db="EMBL/GenBank/DDBJ databases">
        <authorList>
            <person name="Hu Y."/>
            <person name="Nguyen S.V."/>
            <person name="Li F."/>
            <person name="Fanning S."/>
        </authorList>
    </citation>
    <scope>NUCLEOTIDE SEQUENCE</scope>
    <source>
        <strain evidence="2">SYSU D8009</strain>
    </source>
</reference>
<dbReference type="Gene3D" id="3.30.300.90">
    <property type="entry name" value="BolA-like"/>
    <property type="match status" value="1"/>
</dbReference>
<dbReference type="Proteomes" id="UP000600101">
    <property type="component" value="Unassembled WGS sequence"/>
</dbReference>
<evidence type="ECO:0000313" key="2">
    <source>
        <dbReference type="EMBL" id="MBC4017246.1"/>
    </source>
</evidence>
<comment type="similarity">
    <text evidence="1">Belongs to the BolA/IbaG family.</text>
</comment>
<dbReference type="Pfam" id="PF01722">
    <property type="entry name" value="BolA"/>
    <property type="match status" value="1"/>
</dbReference>
<sequence>MPTRAERIRTALEAAFPPARIIVQDDSYRHAGHAGARPEGETHYSVQVVSPAFAGQSRLTRSRAVHAVLAAEFGGGLHALSLRLLTPEEAGEG</sequence>
<dbReference type="PANTHER" id="PTHR46230:SF7">
    <property type="entry name" value="BOLA-LIKE PROTEIN 1"/>
    <property type="match status" value="1"/>
</dbReference>
<dbReference type="AlphaFoldDB" id="A0A9X0UEW0"/>
<dbReference type="PANTHER" id="PTHR46230">
    <property type="match status" value="1"/>
</dbReference>
<dbReference type="GO" id="GO:0016226">
    <property type="term" value="P:iron-sulfur cluster assembly"/>
    <property type="evidence" value="ECO:0007669"/>
    <property type="project" value="TreeGrafter"/>
</dbReference>
<keyword evidence="3" id="KW-1185">Reference proteome</keyword>
<protein>
    <submittedName>
        <fullName evidence="2">BolA family transcriptional regulator</fullName>
    </submittedName>
</protein>
<gene>
    <name evidence="2" type="ORF">H7965_18210</name>
</gene>
<dbReference type="InterPro" id="IPR002634">
    <property type="entry name" value="BolA"/>
</dbReference>
<accession>A0A9X0UEW0</accession>
<dbReference type="RefSeq" id="WP_186772005.1">
    <property type="nucleotide sequence ID" value="NZ_JACOMF010000025.1"/>
</dbReference>
<name>A0A9X0UEW0_9PROT</name>
<evidence type="ECO:0000313" key="3">
    <source>
        <dbReference type="Proteomes" id="UP000600101"/>
    </source>
</evidence>
<organism evidence="2 3">
    <name type="scientific">Siccirubricoccus deserti</name>
    <dbReference type="NCBI Taxonomy" id="2013562"/>
    <lineage>
        <taxon>Bacteria</taxon>
        <taxon>Pseudomonadati</taxon>
        <taxon>Pseudomonadota</taxon>
        <taxon>Alphaproteobacteria</taxon>
        <taxon>Acetobacterales</taxon>
        <taxon>Roseomonadaceae</taxon>
        <taxon>Siccirubricoccus</taxon>
    </lineage>
</organism>
<dbReference type="PIRSF" id="PIRSF003113">
    <property type="entry name" value="BolA"/>
    <property type="match status" value="1"/>
</dbReference>
<evidence type="ECO:0000256" key="1">
    <source>
        <dbReference type="RuleBase" id="RU003860"/>
    </source>
</evidence>
<comment type="caution">
    <text evidence="2">The sequence shown here is derived from an EMBL/GenBank/DDBJ whole genome shotgun (WGS) entry which is preliminary data.</text>
</comment>
<proteinExistence type="inferred from homology"/>
<dbReference type="EMBL" id="JACOMF010000025">
    <property type="protein sequence ID" value="MBC4017246.1"/>
    <property type="molecule type" value="Genomic_DNA"/>
</dbReference>